<keyword evidence="2" id="KW-0812">Transmembrane</keyword>
<feature type="region of interest" description="Disordered" evidence="1">
    <location>
        <begin position="50"/>
        <end position="111"/>
    </location>
</feature>
<proteinExistence type="predicted"/>
<dbReference type="AlphaFoldDB" id="A0A2T0N3M7"/>
<evidence type="ECO:0000313" key="4">
    <source>
        <dbReference type="Proteomes" id="UP000238312"/>
    </source>
</evidence>
<accession>A0A2T0N3M7</accession>
<feature type="compositionally biased region" description="Low complexity" evidence="1">
    <location>
        <begin position="99"/>
        <end position="109"/>
    </location>
</feature>
<feature type="compositionally biased region" description="Low complexity" evidence="1">
    <location>
        <begin position="76"/>
        <end position="91"/>
    </location>
</feature>
<comment type="caution">
    <text evidence="3">The sequence shown here is derived from an EMBL/GenBank/DDBJ whole genome shotgun (WGS) entry which is preliminary data.</text>
</comment>
<dbReference type="RefSeq" id="WP_146178151.1">
    <property type="nucleotide sequence ID" value="NZ_JBFAIB010000008.1"/>
</dbReference>
<feature type="region of interest" description="Disordered" evidence="1">
    <location>
        <begin position="1"/>
        <end position="28"/>
    </location>
</feature>
<keyword evidence="2" id="KW-1133">Transmembrane helix</keyword>
<evidence type="ECO:0008006" key="5">
    <source>
        <dbReference type="Google" id="ProtNLM"/>
    </source>
</evidence>
<sequence>MTTGPPVPPASYWPDGGSTRPATSKPPGWAVGIMSAAAVVALIGGTVLATRDAGSGTPVAQPPPEVELPVSPPSEGPSARPSLEPSSAAPEETSEETPEASPSATATSTFAPVADVPEVCDLLPESLTSRLAPKSSSAPGVAKDGYGAKRKDCRWDQKGYHMVGGYNLSRSINVKVNAFQDHDNALEDADFMWDSMRDFSGQTREDPYNTKYGEIKEVSGLGDSAYMIYSEHTVRRTSTAWIYVVRGNVTVDIRFTGADNKGREILSDENSRPVPEAEMLKGVEEIAKEVVKGLNG</sequence>
<protein>
    <recommendedName>
        <fullName evidence="5">DUF3558 domain-containing protein</fullName>
    </recommendedName>
</protein>
<gene>
    <name evidence="3" type="ORF">B0I32_105202</name>
</gene>
<dbReference type="EMBL" id="PVNG01000005">
    <property type="protein sequence ID" value="PRX66762.1"/>
    <property type="molecule type" value="Genomic_DNA"/>
</dbReference>
<dbReference type="Proteomes" id="UP000238312">
    <property type="component" value="Unassembled WGS sequence"/>
</dbReference>
<name>A0A2T0N3M7_9ACTN</name>
<evidence type="ECO:0000256" key="2">
    <source>
        <dbReference type="SAM" id="Phobius"/>
    </source>
</evidence>
<evidence type="ECO:0000256" key="1">
    <source>
        <dbReference type="SAM" id="MobiDB-lite"/>
    </source>
</evidence>
<feature type="transmembrane region" description="Helical" evidence="2">
    <location>
        <begin position="29"/>
        <end position="49"/>
    </location>
</feature>
<keyword evidence="2" id="KW-0472">Membrane</keyword>
<evidence type="ECO:0000313" key="3">
    <source>
        <dbReference type="EMBL" id="PRX66762.1"/>
    </source>
</evidence>
<keyword evidence="4" id="KW-1185">Reference proteome</keyword>
<dbReference type="OrthoDB" id="3479165at2"/>
<feature type="compositionally biased region" description="Pro residues" evidence="1">
    <location>
        <begin position="60"/>
        <end position="75"/>
    </location>
</feature>
<reference evidence="3 4" key="1">
    <citation type="submission" date="2018-03" db="EMBL/GenBank/DDBJ databases">
        <title>Genomic Encyclopedia of Type Strains, Phase III (KMG-III): the genomes of soil and plant-associated and newly described type strains.</title>
        <authorList>
            <person name="Whitman W."/>
        </authorList>
    </citation>
    <scope>NUCLEOTIDE SEQUENCE [LARGE SCALE GENOMIC DNA]</scope>
    <source>
        <strain evidence="3 4">CGMCC 4.7104</strain>
    </source>
</reference>
<feature type="compositionally biased region" description="Pro residues" evidence="1">
    <location>
        <begin position="1"/>
        <end position="11"/>
    </location>
</feature>
<organism evidence="3 4">
    <name type="scientific">Nonomuraea fuscirosea</name>
    <dbReference type="NCBI Taxonomy" id="1291556"/>
    <lineage>
        <taxon>Bacteria</taxon>
        <taxon>Bacillati</taxon>
        <taxon>Actinomycetota</taxon>
        <taxon>Actinomycetes</taxon>
        <taxon>Streptosporangiales</taxon>
        <taxon>Streptosporangiaceae</taxon>
        <taxon>Nonomuraea</taxon>
    </lineage>
</organism>